<evidence type="ECO:0000256" key="4">
    <source>
        <dbReference type="SAM" id="SignalP"/>
    </source>
</evidence>
<feature type="signal peptide" evidence="4">
    <location>
        <begin position="1"/>
        <end position="23"/>
    </location>
</feature>
<dbReference type="GO" id="GO:0009055">
    <property type="term" value="F:electron transfer activity"/>
    <property type="evidence" value="ECO:0007669"/>
    <property type="project" value="InterPro"/>
</dbReference>
<dbReference type="InterPro" id="IPR003245">
    <property type="entry name" value="Phytocyanin_dom"/>
</dbReference>
<evidence type="ECO:0000256" key="2">
    <source>
        <dbReference type="ARBA" id="ARBA00023180"/>
    </source>
</evidence>
<dbReference type="EMBL" id="SDAM02000152">
    <property type="protein sequence ID" value="KAH6827092.1"/>
    <property type="molecule type" value="Genomic_DNA"/>
</dbReference>
<gene>
    <name evidence="6" type="ORF">C2S53_004698</name>
</gene>
<dbReference type="PROSITE" id="PS51485">
    <property type="entry name" value="PHYTOCYANIN"/>
    <property type="match status" value="1"/>
</dbReference>
<dbReference type="FunFam" id="2.60.40.420:FF:000003">
    <property type="entry name" value="Blue copper"/>
    <property type="match status" value="1"/>
</dbReference>
<keyword evidence="7" id="KW-1185">Reference proteome</keyword>
<proteinExistence type="predicted"/>
<keyword evidence="1" id="KW-0479">Metal-binding</keyword>
<organism evidence="6 7">
    <name type="scientific">Perilla frutescens var. hirtella</name>
    <name type="common">Perilla citriodora</name>
    <name type="synonym">Perilla setoyensis</name>
    <dbReference type="NCBI Taxonomy" id="608512"/>
    <lineage>
        <taxon>Eukaryota</taxon>
        <taxon>Viridiplantae</taxon>
        <taxon>Streptophyta</taxon>
        <taxon>Embryophyta</taxon>
        <taxon>Tracheophyta</taxon>
        <taxon>Spermatophyta</taxon>
        <taxon>Magnoliopsida</taxon>
        <taxon>eudicotyledons</taxon>
        <taxon>Gunneridae</taxon>
        <taxon>Pentapetalae</taxon>
        <taxon>asterids</taxon>
        <taxon>lamiids</taxon>
        <taxon>Lamiales</taxon>
        <taxon>Lamiaceae</taxon>
        <taxon>Nepetoideae</taxon>
        <taxon>Elsholtzieae</taxon>
        <taxon>Perilla</taxon>
    </lineage>
</organism>
<evidence type="ECO:0000259" key="5">
    <source>
        <dbReference type="PROSITE" id="PS51485"/>
    </source>
</evidence>
<dbReference type="GO" id="GO:0005886">
    <property type="term" value="C:plasma membrane"/>
    <property type="evidence" value="ECO:0007669"/>
    <property type="project" value="TreeGrafter"/>
</dbReference>
<evidence type="ECO:0000256" key="1">
    <source>
        <dbReference type="ARBA" id="ARBA00022723"/>
    </source>
</evidence>
<dbReference type="GO" id="GO:0046872">
    <property type="term" value="F:metal ion binding"/>
    <property type="evidence" value="ECO:0007669"/>
    <property type="project" value="UniProtKB-KW"/>
</dbReference>
<sequence>MMKRLLVSLFAVMGVMFIDMAKAANYTVGAPNGGWDQSTDLTTWPSSLTFFQGDNLVFLYTTNHDVTEVSKPDFDSCTATNPMQPPHTGGDAVIPLTSAGDRYFICGTAGHCLSGMKLQITTLAASAPPPATTPAVPSPPPTPSPKRPVPSPPSKTVAPSPSPPKHSKEVSPSPSASAPPPSGSSLPFPPPAPSSGSKIDVMGALTGLILMIFVINV</sequence>
<dbReference type="PRINTS" id="PR01217">
    <property type="entry name" value="PRICHEXTENSN"/>
</dbReference>
<dbReference type="Proteomes" id="UP001190926">
    <property type="component" value="Unassembled WGS sequence"/>
</dbReference>
<evidence type="ECO:0000256" key="3">
    <source>
        <dbReference type="SAM" id="MobiDB-lite"/>
    </source>
</evidence>
<name>A0AAD4J4S4_PERFH</name>
<protein>
    <recommendedName>
        <fullName evidence="5">Phytocyanin domain-containing protein</fullName>
    </recommendedName>
</protein>
<evidence type="ECO:0000313" key="6">
    <source>
        <dbReference type="EMBL" id="KAH6827092.1"/>
    </source>
</evidence>
<comment type="caution">
    <text evidence="6">The sequence shown here is derived from an EMBL/GenBank/DDBJ whole genome shotgun (WGS) entry which is preliminary data.</text>
</comment>
<dbReference type="InterPro" id="IPR008972">
    <property type="entry name" value="Cupredoxin"/>
</dbReference>
<dbReference type="InterPro" id="IPR039391">
    <property type="entry name" value="Phytocyanin-like"/>
</dbReference>
<dbReference type="Gene3D" id="2.60.40.420">
    <property type="entry name" value="Cupredoxins - blue copper proteins"/>
    <property type="match status" value="1"/>
</dbReference>
<dbReference type="CDD" id="cd04216">
    <property type="entry name" value="Phytocyanin"/>
    <property type="match status" value="1"/>
</dbReference>
<feature type="compositionally biased region" description="Pro residues" evidence="3">
    <location>
        <begin position="177"/>
        <end position="193"/>
    </location>
</feature>
<keyword evidence="4" id="KW-0732">Signal</keyword>
<accession>A0AAD4J4S4</accession>
<dbReference type="SUPFAM" id="SSF49503">
    <property type="entry name" value="Cupredoxins"/>
    <property type="match status" value="1"/>
</dbReference>
<feature type="region of interest" description="Disordered" evidence="3">
    <location>
        <begin position="127"/>
        <end position="197"/>
    </location>
</feature>
<dbReference type="PANTHER" id="PTHR33021:SF492">
    <property type="entry name" value="UCLACYANIN 1"/>
    <property type="match status" value="1"/>
</dbReference>
<evidence type="ECO:0000313" key="7">
    <source>
        <dbReference type="Proteomes" id="UP001190926"/>
    </source>
</evidence>
<feature type="compositionally biased region" description="Pro residues" evidence="3">
    <location>
        <begin position="127"/>
        <end position="153"/>
    </location>
</feature>
<reference evidence="6 7" key="1">
    <citation type="journal article" date="2021" name="Nat. Commun.">
        <title>Incipient diploidization of the medicinal plant Perilla within 10,000 years.</title>
        <authorList>
            <person name="Zhang Y."/>
            <person name="Shen Q."/>
            <person name="Leng L."/>
            <person name="Zhang D."/>
            <person name="Chen S."/>
            <person name="Shi Y."/>
            <person name="Ning Z."/>
            <person name="Chen S."/>
        </authorList>
    </citation>
    <scope>NUCLEOTIDE SEQUENCE [LARGE SCALE GENOMIC DNA]</scope>
    <source>
        <strain evidence="7">cv. PC099</strain>
    </source>
</reference>
<feature type="domain" description="Phytocyanin" evidence="5">
    <location>
        <begin position="24"/>
        <end position="124"/>
    </location>
</feature>
<dbReference type="AlphaFoldDB" id="A0AAD4J4S4"/>
<keyword evidence="2" id="KW-0325">Glycoprotein</keyword>
<dbReference type="Pfam" id="PF02298">
    <property type="entry name" value="Cu_bind_like"/>
    <property type="match status" value="1"/>
</dbReference>
<feature type="chain" id="PRO_5041995130" description="Phytocyanin domain-containing protein" evidence="4">
    <location>
        <begin position="24"/>
        <end position="217"/>
    </location>
</feature>
<dbReference type="PANTHER" id="PTHR33021">
    <property type="entry name" value="BLUE COPPER PROTEIN"/>
    <property type="match status" value="1"/>
</dbReference>